<dbReference type="AlphaFoldDB" id="A0A0K2V4J4"/>
<proteinExistence type="predicted"/>
<dbReference type="EMBL" id="HACA01028097">
    <property type="protein sequence ID" value="CDW45458.1"/>
    <property type="molecule type" value="Transcribed_RNA"/>
</dbReference>
<evidence type="ECO:0000313" key="1">
    <source>
        <dbReference type="EMBL" id="CDW45458.1"/>
    </source>
</evidence>
<reference evidence="1" key="1">
    <citation type="submission" date="2014-05" db="EMBL/GenBank/DDBJ databases">
        <authorList>
            <person name="Chronopoulou M."/>
        </authorList>
    </citation>
    <scope>NUCLEOTIDE SEQUENCE</scope>
    <source>
        <tissue evidence="1">Whole organism</tissue>
    </source>
</reference>
<accession>A0A0K2V4J4</accession>
<protein>
    <submittedName>
        <fullName evidence="1">Uncharacterized protein</fullName>
    </submittedName>
</protein>
<sequence>MVFSTQRNFTSEGYMNFSVINVAPRYSYYILYQKL</sequence>
<name>A0A0K2V4J4_LEPSM</name>
<organism evidence="1">
    <name type="scientific">Lepeophtheirus salmonis</name>
    <name type="common">Salmon louse</name>
    <name type="synonym">Caligus salmonis</name>
    <dbReference type="NCBI Taxonomy" id="72036"/>
    <lineage>
        <taxon>Eukaryota</taxon>
        <taxon>Metazoa</taxon>
        <taxon>Ecdysozoa</taxon>
        <taxon>Arthropoda</taxon>
        <taxon>Crustacea</taxon>
        <taxon>Multicrustacea</taxon>
        <taxon>Hexanauplia</taxon>
        <taxon>Copepoda</taxon>
        <taxon>Siphonostomatoida</taxon>
        <taxon>Caligidae</taxon>
        <taxon>Lepeophtheirus</taxon>
    </lineage>
</organism>